<reference evidence="2 3" key="1">
    <citation type="submission" date="2018-09" db="EMBL/GenBank/DDBJ databases">
        <title>Genomic Encyclopedia of Type Strains, Phase III (KMG-III): the genomes of soil and plant-associated and newly described type strains.</title>
        <authorList>
            <person name="Whitman W."/>
        </authorList>
    </citation>
    <scope>NUCLEOTIDE SEQUENCE [LARGE SCALE GENOMIC DNA]</scope>
    <source>
        <strain evidence="2 3">CECT 7938</strain>
    </source>
</reference>
<evidence type="ECO:0008006" key="4">
    <source>
        <dbReference type="Google" id="ProtNLM"/>
    </source>
</evidence>
<dbReference type="Proteomes" id="UP000286246">
    <property type="component" value="Unassembled WGS sequence"/>
</dbReference>
<dbReference type="EMBL" id="RAPY01000008">
    <property type="protein sequence ID" value="RKE42561.1"/>
    <property type="molecule type" value="Genomic_DNA"/>
</dbReference>
<dbReference type="AlphaFoldDB" id="A0A420ADN6"/>
<organism evidence="2 3">
    <name type="scientific">Sphingobacterium detergens</name>
    <dbReference type="NCBI Taxonomy" id="1145106"/>
    <lineage>
        <taxon>Bacteria</taxon>
        <taxon>Pseudomonadati</taxon>
        <taxon>Bacteroidota</taxon>
        <taxon>Sphingobacteriia</taxon>
        <taxon>Sphingobacteriales</taxon>
        <taxon>Sphingobacteriaceae</taxon>
        <taxon>Sphingobacterium</taxon>
    </lineage>
</organism>
<proteinExistence type="predicted"/>
<dbReference type="GeneID" id="88832254"/>
<comment type="caution">
    <text evidence="2">The sequence shown here is derived from an EMBL/GenBank/DDBJ whole genome shotgun (WGS) entry which is preliminary data.</text>
</comment>
<sequence length="75" mass="7426">MKKSIKKVAAFALLLGGIAGSASAHIAVGTYCLSLASGPSIGKCVSATYGVECNRYATSGSDCAGNRTVIDNIGG</sequence>
<gene>
    <name evidence="2" type="ORF">DFQ12_5474</name>
</gene>
<feature type="chain" id="PRO_5019296512" description="DUF3551 domain-containing protein" evidence="1">
    <location>
        <begin position="25"/>
        <end position="75"/>
    </location>
</feature>
<dbReference type="RefSeq" id="WP_120262032.1">
    <property type="nucleotide sequence ID" value="NZ_RAPY01000008.1"/>
</dbReference>
<accession>A0A420ADN6</accession>
<evidence type="ECO:0000256" key="1">
    <source>
        <dbReference type="SAM" id="SignalP"/>
    </source>
</evidence>
<name>A0A420ADN6_SPHD1</name>
<feature type="signal peptide" evidence="1">
    <location>
        <begin position="1"/>
        <end position="24"/>
    </location>
</feature>
<evidence type="ECO:0000313" key="3">
    <source>
        <dbReference type="Proteomes" id="UP000286246"/>
    </source>
</evidence>
<dbReference type="OrthoDB" id="9859153at2"/>
<keyword evidence="3" id="KW-1185">Reference proteome</keyword>
<keyword evidence="1" id="KW-0732">Signal</keyword>
<protein>
    <recommendedName>
        <fullName evidence="4">DUF3551 domain-containing protein</fullName>
    </recommendedName>
</protein>
<evidence type="ECO:0000313" key="2">
    <source>
        <dbReference type="EMBL" id="RKE42561.1"/>
    </source>
</evidence>